<dbReference type="PANTHER" id="PTHR35176">
    <property type="entry name" value="HEME OXYGENASE HI_0854-RELATED"/>
    <property type="match status" value="1"/>
</dbReference>
<dbReference type="PANTHER" id="PTHR35176:SF11">
    <property type="entry name" value="PYRIDOXAMINE 5'-PHOSPHATE OXIDASE FAMILY PROTEIN"/>
    <property type="match status" value="1"/>
</dbReference>
<evidence type="ECO:0000259" key="2">
    <source>
        <dbReference type="Pfam" id="PF01243"/>
    </source>
</evidence>
<dbReference type="NCBIfam" id="TIGR03666">
    <property type="entry name" value="Rv2061_F420"/>
    <property type="match status" value="1"/>
</dbReference>
<dbReference type="EMBL" id="JBBIAA010000010">
    <property type="protein sequence ID" value="MEJ5945680.1"/>
    <property type="molecule type" value="Genomic_DNA"/>
</dbReference>
<comment type="caution">
    <text evidence="3">The sequence shown here is derived from an EMBL/GenBank/DDBJ whole genome shotgun (WGS) entry which is preliminary data.</text>
</comment>
<keyword evidence="4" id="KW-1185">Reference proteome</keyword>
<accession>A0ABU8RKT9</accession>
<dbReference type="InterPro" id="IPR052019">
    <property type="entry name" value="F420H2_bilvrd_red/Heme_oxyg"/>
</dbReference>
<dbReference type="InterPro" id="IPR011576">
    <property type="entry name" value="Pyridox_Oxase_N"/>
</dbReference>
<dbReference type="Proteomes" id="UP001387100">
    <property type="component" value="Unassembled WGS sequence"/>
</dbReference>
<sequence>MTDDSARTLESLGAQTYVSLVTYRADGSERPTPVWLVRDGDVLRVTTGATSAKVRRARRDPRATVTPCDARGRLEDGAATTSVAVEVSDDAAEVRRTNELLRRKHPVAHRLVSAAHAVAERVPGRSGGGAQVTLLLRPLPAHR</sequence>
<organism evidence="3 4">
    <name type="scientific">Pseudokineococcus basanitobsidens</name>
    <dbReference type="NCBI Taxonomy" id="1926649"/>
    <lineage>
        <taxon>Bacteria</taxon>
        <taxon>Bacillati</taxon>
        <taxon>Actinomycetota</taxon>
        <taxon>Actinomycetes</taxon>
        <taxon>Kineosporiales</taxon>
        <taxon>Kineosporiaceae</taxon>
        <taxon>Pseudokineococcus</taxon>
    </lineage>
</organism>
<feature type="domain" description="Pyridoxamine 5'-phosphate oxidase N-terminal" evidence="2">
    <location>
        <begin position="11"/>
        <end position="96"/>
    </location>
</feature>
<evidence type="ECO:0000313" key="4">
    <source>
        <dbReference type="Proteomes" id="UP001387100"/>
    </source>
</evidence>
<dbReference type="GO" id="GO:0016491">
    <property type="term" value="F:oxidoreductase activity"/>
    <property type="evidence" value="ECO:0007669"/>
    <property type="project" value="UniProtKB-KW"/>
</dbReference>
<protein>
    <submittedName>
        <fullName evidence="3">PPOX class F420-dependent oxidoreductase</fullName>
        <ecNumber evidence="3">1.-.-.-</ecNumber>
    </submittedName>
</protein>
<evidence type="ECO:0000256" key="1">
    <source>
        <dbReference type="ARBA" id="ARBA00023002"/>
    </source>
</evidence>
<keyword evidence="1 3" id="KW-0560">Oxidoreductase</keyword>
<evidence type="ECO:0000313" key="3">
    <source>
        <dbReference type="EMBL" id="MEJ5945680.1"/>
    </source>
</evidence>
<proteinExistence type="predicted"/>
<dbReference type="InterPro" id="IPR012349">
    <property type="entry name" value="Split_barrel_FMN-bd"/>
</dbReference>
<gene>
    <name evidence="3" type="ORF">WDZ17_10290</name>
</gene>
<dbReference type="InterPro" id="IPR019965">
    <property type="entry name" value="PPOX_F420-dep_Rv2061_put"/>
</dbReference>
<dbReference type="Gene3D" id="2.30.110.10">
    <property type="entry name" value="Electron Transport, Fmn-binding Protein, Chain A"/>
    <property type="match status" value="1"/>
</dbReference>
<name>A0ABU8RKT9_9ACTN</name>
<dbReference type="Pfam" id="PF01243">
    <property type="entry name" value="PNPOx_N"/>
    <property type="match status" value="1"/>
</dbReference>
<dbReference type="EC" id="1.-.-.-" evidence="3"/>
<dbReference type="SUPFAM" id="SSF50475">
    <property type="entry name" value="FMN-binding split barrel"/>
    <property type="match status" value="1"/>
</dbReference>
<reference evidence="3 4" key="1">
    <citation type="journal article" date="2017" name="Int. J. Syst. Evol. Microbiol.">
        <title>Pseudokineococcus basanitobsidens sp. nov., isolated from volcanic rock.</title>
        <authorList>
            <person name="Lee D.W."/>
            <person name="Park M.Y."/>
            <person name="Kim J.J."/>
            <person name="Kim B.S."/>
        </authorList>
    </citation>
    <scope>NUCLEOTIDE SEQUENCE [LARGE SCALE GENOMIC DNA]</scope>
    <source>
        <strain evidence="3 4">DSM 103726</strain>
    </source>
</reference>
<dbReference type="RefSeq" id="WP_339575065.1">
    <property type="nucleotide sequence ID" value="NZ_JBBIAA010000010.1"/>
</dbReference>